<dbReference type="InterPro" id="IPR012337">
    <property type="entry name" value="RNaseH-like_sf"/>
</dbReference>
<feature type="region of interest" description="Disordered" evidence="1">
    <location>
        <begin position="180"/>
        <end position="208"/>
    </location>
</feature>
<dbReference type="GO" id="GO:0003676">
    <property type="term" value="F:nucleic acid binding"/>
    <property type="evidence" value="ECO:0007669"/>
    <property type="project" value="InterPro"/>
</dbReference>
<accession>A0A2N8PR74</accession>
<sequence length="208" mass="23972">MTHEDVAGGFPSAQVTAGGGWLCFEDEAGAWLNGPVRRTWGKVGQTPMLRLSGKRNGKISMVAWLCFKSGEEPRMIYAVKPSSGYTKKDFPRLLALLHRRLDGPVTVIWDNYSSHTSKHVRHYTQRQDWLTIVQLPSYAPELNPVELLWAHAKEKITNRAFRSIHELHWTTKSALRYIQRPSRTPHRIPRRDRPRTRSTRVKPVVKNQ</sequence>
<evidence type="ECO:0000313" key="4">
    <source>
        <dbReference type="Proteomes" id="UP000236047"/>
    </source>
</evidence>
<feature type="domain" description="Tc1-like transposase DDE" evidence="2">
    <location>
        <begin position="22"/>
        <end position="167"/>
    </location>
</feature>
<dbReference type="SUPFAM" id="SSF53098">
    <property type="entry name" value="Ribonuclease H-like"/>
    <property type="match status" value="1"/>
</dbReference>
<gene>
    <name evidence="3" type="ORF">AOB60_01285</name>
</gene>
<protein>
    <recommendedName>
        <fullName evidence="2">Tc1-like transposase DDE domain-containing protein</fullName>
    </recommendedName>
</protein>
<evidence type="ECO:0000259" key="2">
    <source>
        <dbReference type="Pfam" id="PF13358"/>
    </source>
</evidence>
<dbReference type="InterPro" id="IPR038717">
    <property type="entry name" value="Tc1-like_DDE_dom"/>
</dbReference>
<dbReference type="RefSeq" id="WP_102922487.1">
    <property type="nucleotide sequence ID" value="NZ_LJSN01000001.1"/>
</dbReference>
<dbReference type="Gene3D" id="3.30.420.10">
    <property type="entry name" value="Ribonuclease H-like superfamily/Ribonuclease H"/>
    <property type="match status" value="1"/>
</dbReference>
<reference evidence="4" key="1">
    <citation type="submission" date="2015-09" db="EMBL/GenBank/DDBJ databases">
        <authorList>
            <person name="Graham D.E."/>
            <person name="Mahan K.M."/>
            <person name="Klingeman D.M."/>
            <person name="Fida T."/>
            <person name="Giannone R.J."/>
            <person name="Hettich R.L."/>
            <person name="Parry R.J."/>
            <person name="Spain J.C."/>
        </authorList>
    </citation>
    <scope>NUCLEOTIDE SEQUENCE [LARGE SCALE GENOMIC DNA]</scope>
    <source>
        <strain evidence="4">JCM 4701</strain>
    </source>
</reference>
<evidence type="ECO:0000313" key="3">
    <source>
        <dbReference type="EMBL" id="PNE43545.1"/>
    </source>
</evidence>
<keyword evidence="4" id="KW-1185">Reference proteome</keyword>
<dbReference type="InterPro" id="IPR047655">
    <property type="entry name" value="Transpos_IS630-like"/>
</dbReference>
<dbReference type="Proteomes" id="UP000236047">
    <property type="component" value="Unassembled WGS sequence"/>
</dbReference>
<dbReference type="Pfam" id="PF13358">
    <property type="entry name" value="DDE_3"/>
    <property type="match status" value="1"/>
</dbReference>
<proteinExistence type="predicted"/>
<dbReference type="InterPro" id="IPR036397">
    <property type="entry name" value="RNaseH_sf"/>
</dbReference>
<evidence type="ECO:0000256" key="1">
    <source>
        <dbReference type="SAM" id="MobiDB-lite"/>
    </source>
</evidence>
<feature type="compositionally biased region" description="Basic residues" evidence="1">
    <location>
        <begin position="183"/>
        <end position="200"/>
    </location>
</feature>
<dbReference type="EMBL" id="LJSN01000001">
    <property type="protein sequence ID" value="PNE43545.1"/>
    <property type="molecule type" value="Genomic_DNA"/>
</dbReference>
<name>A0A2N8PR74_STRNR</name>
<dbReference type="NCBIfam" id="NF033545">
    <property type="entry name" value="transpos_IS630"/>
    <property type="match status" value="1"/>
</dbReference>
<dbReference type="AlphaFoldDB" id="A0A2N8PR74"/>
<organism evidence="3 4">
    <name type="scientific">Streptomyces noursei</name>
    <name type="common">Streptomyces albulus</name>
    <dbReference type="NCBI Taxonomy" id="1971"/>
    <lineage>
        <taxon>Bacteria</taxon>
        <taxon>Bacillati</taxon>
        <taxon>Actinomycetota</taxon>
        <taxon>Actinomycetes</taxon>
        <taxon>Kitasatosporales</taxon>
        <taxon>Streptomycetaceae</taxon>
        <taxon>Streptomyces</taxon>
    </lineage>
</organism>
<comment type="caution">
    <text evidence="3">The sequence shown here is derived from an EMBL/GenBank/DDBJ whole genome shotgun (WGS) entry which is preliminary data.</text>
</comment>